<dbReference type="InterPro" id="IPR013830">
    <property type="entry name" value="SGNH_hydro"/>
</dbReference>
<feature type="domain" description="SGNH hydrolase-type esterase" evidence="1">
    <location>
        <begin position="9"/>
        <end position="212"/>
    </location>
</feature>
<dbReference type="PANTHER" id="PTHR14209">
    <property type="entry name" value="ISOAMYL ACETATE-HYDROLYZING ESTERASE 1"/>
    <property type="match status" value="1"/>
</dbReference>
<dbReference type="InterPro" id="IPR036514">
    <property type="entry name" value="SGNH_hydro_sf"/>
</dbReference>
<dbReference type="InterPro" id="IPR045136">
    <property type="entry name" value="Iah1-like"/>
</dbReference>
<dbReference type="Gene3D" id="3.40.50.1110">
    <property type="entry name" value="SGNH hydrolase"/>
    <property type="match status" value="1"/>
</dbReference>
<dbReference type="EMBL" id="ML986580">
    <property type="protein sequence ID" value="KAF2270011.1"/>
    <property type="molecule type" value="Genomic_DNA"/>
</dbReference>
<dbReference type="SUPFAM" id="SSF52266">
    <property type="entry name" value="SGNH hydrolase"/>
    <property type="match status" value="1"/>
</dbReference>
<dbReference type="CDD" id="cd01838">
    <property type="entry name" value="Isoamyl_acetate_hydrolase_like"/>
    <property type="match status" value="1"/>
</dbReference>
<protein>
    <submittedName>
        <fullName evidence="2">SGNH hydrolase</fullName>
    </submittedName>
</protein>
<dbReference type="GO" id="GO:0016787">
    <property type="term" value="F:hydrolase activity"/>
    <property type="evidence" value="ECO:0007669"/>
    <property type="project" value="UniProtKB-KW"/>
</dbReference>
<dbReference type="PANTHER" id="PTHR14209:SF19">
    <property type="entry name" value="ISOAMYL ACETATE-HYDROLYZING ESTERASE 1 HOMOLOG"/>
    <property type="match status" value="1"/>
</dbReference>
<feature type="non-terminal residue" evidence="2">
    <location>
        <position position="1"/>
    </location>
</feature>
<evidence type="ECO:0000313" key="3">
    <source>
        <dbReference type="Proteomes" id="UP000800093"/>
    </source>
</evidence>
<name>A0A9P4NB43_9PLEO</name>
<comment type="caution">
    <text evidence="2">The sequence shown here is derived from an EMBL/GenBank/DDBJ whole genome shotgun (WGS) entry which is preliminary data.</text>
</comment>
<keyword evidence="2" id="KW-0378">Hydrolase</keyword>
<accession>A0A9P4NB43</accession>
<gene>
    <name evidence="2" type="ORF">CC78DRAFT_452161</name>
</gene>
<sequence>FASYDKFFLFGDSITQESYSQQWGFGFSAALQNAYIRRLDVVNRGLSGYNTRQALKVLPSIIPPPGQARIRFLVVFFGANDASVPWGDNKQHIPLDEYKDNLKNIITHPQVAAHNARIILVTPPPVNEHRFDPVNRLASDTKKYAEAACEVGQELGVSVVNLWKAFMERTGWEADKWKADEPIPGSLKLAENDALLELMWDAGLHFYPAGYEVLFQETIKLITEKWPDQLPENLPMILPLWSDPTAWEAWEKSTK</sequence>
<organism evidence="2 3">
    <name type="scientific">Lojkania enalia</name>
    <dbReference type="NCBI Taxonomy" id="147567"/>
    <lineage>
        <taxon>Eukaryota</taxon>
        <taxon>Fungi</taxon>
        <taxon>Dikarya</taxon>
        <taxon>Ascomycota</taxon>
        <taxon>Pezizomycotina</taxon>
        <taxon>Dothideomycetes</taxon>
        <taxon>Pleosporomycetidae</taxon>
        <taxon>Pleosporales</taxon>
        <taxon>Pleosporales incertae sedis</taxon>
        <taxon>Lojkania</taxon>
    </lineage>
</organism>
<reference evidence="3" key="1">
    <citation type="journal article" date="2020" name="Stud. Mycol.">
        <title>101 Dothideomycetes genomes: A test case for predicting lifestyles and emergence of pathogens.</title>
        <authorList>
            <person name="Haridas S."/>
            <person name="Albert R."/>
            <person name="Binder M."/>
            <person name="Bloem J."/>
            <person name="LaButti K."/>
            <person name="Salamov A."/>
            <person name="Andreopoulos B."/>
            <person name="Baker S."/>
            <person name="Barry K."/>
            <person name="Bills G."/>
            <person name="Bluhm B."/>
            <person name="Cannon C."/>
            <person name="Castanera R."/>
            <person name="Culley D."/>
            <person name="Daum C."/>
            <person name="Ezra D."/>
            <person name="Gonzalez J."/>
            <person name="Henrissat B."/>
            <person name="Kuo A."/>
            <person name="Liang C."/>
            <person name="Lipzen A."/>
            <person name="Lutzoni F."/>
            <person name="Magnuson J."/>
            <person name="Mondo S."/>
            <person name="Nolan M."/>
            <person name="Ohm R."/>
            <person name="Pangilinan J."/>
            <person name="Park H.-J."/>
            <person name="Ramirez L."/>
            <person name="Alfaro M."/>
            <person name="Sun H."/>
            <person name="Tritt A."/>
            <person name="Yoshinaga Y."/>
            <person name="Zwiers L.-H."/>
            <person name="Turgeon B."/>
            <person name="Goodwin S."/>
            <person name="Spatafora J."/>
            <person name="Crous P."/>
            <person name="Grigoriev I."/>
        </authorList>
    </citation>
    <scope>NUCLEOTIDE SEQUENCE [LARGE SCALE GENOMIC DNA]</scope>
    <source>
        <strain evidence="3">CBS 304.66</strain>
    </source>
</reference>
<dbReference type="OrthoDB" id="671439at2759"/>
<keyword evidence="3" id="KW-1185">Reference proteome</keyword>
<evidence type="ECO:0000313" key="2">
    <source>
        <dbReference type="EMBL" id="KAF2270011.1"/>
    </source>
</evidence>
<dbReference type="Pfam" id="PF13472">
    <property type="entry name" value="Lipase_GDSL_2"/>
    <property type="match status" value="1"/>
</dbReference>
<dbReference type="Proteomes" id="UP000800093">
    <property type="component" value="Unassembled WGS sequence"/>
</dbReference>
<proteinExistence type="predicted"/>
<dbReference type="AlphaFoldDB" id="A0A9P4NB43"/>
<evidence type="ECO:0000259" key="1">
    <source>
        <dbReference type="Pfam" id="PF13472"/>
    </source>
</evidence>